<proteinExistence type="predicted"/>
<organism evidence="1 2">
    <name type="scientific">Martelella alba</name>
    <dbReference type="NCBI Taxonomy" id="2590451"/>
    <lineage>
        <taxon>Bacteria</taxon>
        <taxon>Pseudomonadati</taxon>
        <taxon>Pseudomonadota</taxon>
        <taxon>Alphaproteobacteria</taxon>
        <taxon>Hyphomicrobiales</taxon>
        <taxon>Aurantimonadaceae</taxon>
        <taxon>Martelella</taxon>
    </lineage>
</organism>
<dbReference type="OrthoDB" id="7107863at2"/>
<dbReference type="Proteomes" id="UP000318801">
    <property type="component" value="Unassembled WGS sequence"/>
</dbReference>
<reference evidence="1 2" key="1">
    <citation type="submission" date="2019-06" db="EMBL/GenBank/DDBJ databases">
        <authorList>
            <person name="Li M."/>
        </authorList>
    </citation>
    <scope>NUCLEOTIDE SEQUENCE [LARGE SCALE GENOMIC DNA]</scope>
    <source>
        <strain evidence="1 2">BGMRC2036</strain>
    </source>
</reference>
<accession>A0A506UAB8</accession>
<evidence type="ECO:0000313" key="1">
    <source>
        <dbReference type="EMBL" id="TPW30014.1"/>
    </source>
</evidence>
<keyword evidence="2" id="KW-1185">Reference proteome</keyword>
<dbReference type="RefSeq" id="WP_141149224.1">
    <property type="nucleotide sequence ID" value="NZ_VHLG01000007.1"/>
</dbReference>
<dbReference type="AlphaFoldDB" id="A0A506UAB8"/>
<name>A0A506UAB8_9HYPH</name>
<dbReference type="InterPro" id="IPR011008">
    <property type="entry name" value="Dimeric_a/b-barrel"/>
</dbReference>
<evidence type="ECO:0000313" key="2">
    <source>
        <dbReference type="Proteomes" id="UP000318801"/>
    </source>
</evidence>
<gene>
    <name evidence="1" type="ORF">FJU08_11825</name>
</gene>
<protein>
    <recommendedName>
        <fullName evidence="3">Ethyl tert-butyl ether degradation EthD</fullName>
    </recommendedName>
</protein>
<dbReference type="EMBL" id="VHLG01000007">
    <property type="protein sequence ID" value="TPW30014.1"/>
    <property type="molecule type" value="Genomic_DNA"/>
</dbReference>
<evidence type="ECO:0008006" key="3">
    <source>
        <dbReference type="Google" id="ProtNLM"/>
    </source>
</evidence>
<comment type="caution">
    <text evidence="1">The sequence shown here is derived from an EMBL/GenBank/DDBJ whole genome shotgun (WGS) entry which is preliminary data.</text>
</comment>
<sequence length="110" mass="12852">MIIRYALFEGKVHEGRENAFRRYVEEKLVPLWRQFPGAQDVQVYFGVERDDGAPEYALMMAIRYPDRDTVAKALESDVRYQSREVTQGLMTMFTGRIHHHVLDGKQYSPA</sequence>
<dbReference type="SUPFAM" id="SSF54909">
    <property type="entry name" value="Dimeric alpha+beta barrel"/>
    <property type="match status" value="1"/>
</dbReference>
<dbReference type="Gene3D" id="3.30.70.100">
    <property type="match status" value="1"/>
</dbReference>